<feature type="region of interest" description="Disordered" evidence="1">
    <location>
        <begin position="46"/>
        <end position="90"/>
    </location>
</feature>
<gene>
    <name evidence="4" type="ORF">PCANC_05575</name>
    <name evidence="2" type="ORF">PCANC_15151</name>
    <name evidence="3" type="ORF">PCASD_01876</name>
</gene>
<dbReference type="EMBL" id="PGCI01000012">
    <property type="protein sequence ID" value="PLW50109.1"/>
    <property type="molecule type" value="Genomic_DNA"/>
</dbReference>
<protein>
    <submittedName>
        <fullName evidence="4">Uncharacterized protein</fullName>
    </submittedName>
</protein>
<keyword evidence="5" id="KW-1185">Reference proteome</keyword>
<evidence type="ECO:0000313" key="4">
    <source>
        <dbReference type="EMBL" id="PLW51782.1"/>
    </source>
</evidence>
<evidence type="ECO:0000313" key="5">
    <source>
        <dbReference type="Proteomes" id="UP000235388"/>
    </source>
</evidence>
<sequence>MSSKRVVGQTPSDVPNALLATDQSNVAALSAELAVPSDTVMTTSLNSGDAAARAPTKTARVTKSKEKDAGKKGGSQEIRQTAKCDGLHDVQSSDSKDAIFEIAKELPANPTSNSKGSLTSDKHLVLWKMARDADIRGDAMTSLTLMSFLNEGKVSHVIPVGTRLPEVPNPRLNLSVARSELPGVVLKPSTCTAPLAIPVKMTPSGDIGKTVYEKGLAFTLGAISNSTIVGFSPLW</sequence>
<evidence type="ECO:0000256" key="1">
    <source>
        <dbReference type="SAM" id="MobiDB-lite"/>
    </source>
</evidence>
<accession>A0A2N5VP72</accession>
<comment type="caution">
    <text evidence="4">The sequence shown here is derived from an EMBL/GenBank/DDBJ whole genome shotgun (WGS) entry which is preliminary data.</text>
</comment>
<dbReference type="EMBL" id="PGCJ01000920">
    <property type="protein sequence ID" value="PLW14477.1"/>
    <property type="molecule type" value="Genomic_DNA"/>
</dbReference>
<evidence type="ECO:0000313" key="6">
    <source>
        <dbReference type="Proteomes" id="UP000235392"/>
    </source>
</evidence>
<dbReference type="OrthoDB" id="2518956at2759"/>
<reference evidence="5 6" key="1">
    <citation type="submission" date="2017-11" db="EMBL/GenBank/DDBJ databases">
        <title>De novo assembly and phasing of dikaryotic genomes from two isolates of Puccinia coronata f. sp. avenae, the causal agent of oat crown rust.</title>
        <authorList>
            <person name="Miller M.E."/>
            <person name="Zhang Y."/>
            <person name="Omidvar V."/>
            <person name="Sperschneider J."/>
            <person name="Schwessinger B."/>
            <person name="Raley C."/>
            <person name="Palmer J.M."/>
            <person name="Garnica D."/>
            <person name="Upadhyaya N."/>
            <person name="Rathjen J."/>
            <person name="Taylor J.M."/>
            <person name="Park R.F."/>
            <person name="Dodds P.N."/>
            <person name="Hirsch C.D."/>
            <person name="Kianian S.F."/>
            <person name="Figueroa M."/>
        </authorList>
    </citation>
    <scope>NUCLEOTIDE SEQUENCE [LARGE SCALE GENOMIC DNA]</scope>
    <source>
        <strain evidence="4">12NC29</strain>
        <strain evidence="3">12SD80</strain>
    </source>
</reference>
<dbReference type="EMBL" id="PGCJ01000083">
    <property type="protein sequence ID" value="PLW51782.1"/>
    <property type="molecule type" value="Genomic_DNA"/>
</dbReference>
<dbReference type="Proteomes" id="UP000235392">
    <property type="component" value="Unassembled WGS sequence"/>
</dbReference>
<evidence type="ECO:0000313" key="2">
    <source>
        <dbReference type="EMBL" id="PLW14477.1"/>
    </source>
</evidence>
<evidence type="ECO:0000313" key="3">
    <source>
        <dbReference type="EMBL" id="PLW50109.1"/>
    </source>
</evidence>
<proteinExistence type="predicted"/>
<dbReference type="Proteomes" id="UP000235388">
    <property type="component" value="Unassembled WGS sequence"/>
</dbReference>
<dbReference type="AlphaFoldDB" id="A0A2N5VP72"/>
<organism evidence="4 5">
    <name type="scientific">Puccinia coronata f. sp. avenae</name>
    <dbReference type="NCBI Taxonomy" id="200324"/>
    <lineage>
        <taxon>Eukaryota</taxon>
        <taxon>Fungi</taxon>
        <taxon>Dikarya</taxon>
        <taxon>Basidiomycota</taxon>
        <taxon>Pucciniomycotina</taxon>
        <taxon>Pucciniomycetes</taxon>
        <taxon>Pucciniales</taxon>
        <taxon>Pucciniaceae</taxon>
        <taxon>Puccinia</taxon>
    </lineage>
</organism>
<name>A0A2N5VP72_9BASI</name>